<dbReference type="InterPro" id="IPR042095">
    <property type="entry name" value="SUMF_sf"/>
</dbReference>
<organism evidence="2 3">
    <name type="scientific">Haliscomenobacter hydrossis (strain ATCC 27775 / DSM 1100 / LMG 10767 / O)</name>
    <dbReference type="NCBI Taxonomy" id="760192"/>
    <lineage>
        <taxon>Bacteria</taxon>
        <taxon>Pseudomonadati</taxon>
        <taxon>Bacteroidota</taxon>
        <taxon>Saprospiria</taxon>
        <taxon>Saprospirales</taxon>
        <taxon>Haliscomenobacteraceae</taxon>
        <taxon>Haliscomenobacter</taxon>
    </lineage>
</organism>
<dbReference type="STRING" id="760192.Halhy_2176"/>
<evidence type="ECO:0000259" key="1">
    <source>
        <dbReference type="Pfam" id="PF03781"/>
    </source>
</evidence>
<keyword evidence="3" id="KW-1185">Reference proteome</keyword>
<dbReference type="KEGG" id="hhy:Halhy_2176"/>
<evidence type="ECO:0000313" key="2">
    <source>
        <dbReference type="EMBL" id="AEE50059.1"/>
    </source>
</evidence>
<dbReference type="PANTHER" id="PTHR23150">
    <property type="entry name" value="SULFATASE MODIFYING FACTOR 1, 2"/>
    <property type="match status" value="1"/>
</dbReference>
<evidence type="ECO:0000313" key="3">
    <source>
        <dbReference type="Proteomes" id="UP000008461"/>
    </source>
</evidence>
<reference key="2">
    <citation type="submission" date="2011-04" db="EMBL/GenBank/DDBJ databases">
        <title>Complete sequence of chromosome of Haliscomenobacter hydrossis DSM 1100.</title>
        <authorList>
            <consortium name="US DOE Joint Genome Institute (JGI-PGF)"/>
            <person name="Lucas S."/>
            <person name="Han J."/>
            <person name="Lapidus A."/>
            <person name="Bruce D."/>
            <person name="Goodwin L."/>
            <person name="Pitluck S."/>
            <person name="Peters L."/>
            <person name="Kyrpides N."/>
            <person name="Mavromatis K."/>
            <person name="Ivanova N."/>
            <person name="Ovchinnikova G."/>
            <person name="Pagani I."/>
            <person name="Daligault H."/>
            <person name="Detter J.C."/>
            <person name="Han C."/>
            <person name="Land M."/>
            <person name="Hauser L."/>
            <person name="Markowitz V."/>
            <person name="Cheng J.-F."/>
            <person name="Hugenholtz P."/>
            <person name="Woyke T."/>
            <person name="Wu D."/>
            <person name="Verbarg S."/>
            <person name="Frueling A."/>
            <person name="Brambilla E."/>
            <person name="Klenk H.-P."/>
            <person name="Eisen J.A."/>
        </authorList>
    </citation>
    <scope>NUCLEOTIDE SEQUENCE</scope>
    <source>
        <strain>DSM 1100</strain>
    </source>
</reference>
<gene>
    <name evidence="2" type="ordered locus">Halhy_2176</name>
</gene>
<reference evidence="2 3" key="1">
    <citation type="journal article" date="2011" name="Stand. Genomic Sci.">
        <title>Complete genome sequence of Haliscomenobacter hydrossis type strain (O).</title>
        <authorList>
            <consortium name="US DOE Joint Genome Institute (JGI-PGF)"/>
            <person name="Daligault H."/>
            <person name="Lapidus A."/>
            <person name="Zeytun A."/>
            <person name="Nolan M."/>
            <person name="Lucas S."/>
            <person name="Del Rio T.G."/>
            <person name="Tice H."/>
            <person name="Cheng J.F."/>
            <person name="Tapia R."/>
            <person name="Han C."/>
            <person name="Goodwin L."/>
            <person name="Pitluck S."/>
            <person name="Liolios K."/>
            <person name="Pagani I."/>
            <person name="Ivanova N."/>
            <person name="Huntemann M."/>
            <person name="Mavromatis K."/>
            <person name="Mikhailova N."/>
            <person name="Pati A."/>
            <person name="Chen A."/>
            <person name="Palaniappan K."/>
            <person name="Land M."/>
            <person name="Hauser L."/>
            <person name="Brambilla E.M."/>
            <person name="Rohde M."/>
            <person name="Verbarg S."/>
            <person name="Goker M."/>
            <person name="Bristow J."/>
            <person name="Eisen J.A."/>
            <person name="Markowitz V."/>
            <person name="Hugenholtz P."/>
            <person name="Kyrpides N.C."/>
            <person name="Klenk H.P."/>
            <person name="Woyke T."/>
        </authorList>
    </citation>
    <scope>NUCLEOTIDE SEQUENCE [LARGE SCALE GENOMIC DNA]</scope>
    <source>
        <strain evidence="3">ATCC 27775 / DSM 1100 / LMG 10767 / O</strain>
    </source>
</reference>
<dbReference type="Pfam" id="PF03781">
    <property type="entry name" value="FGE-sulfatase"/>
    <property type="match status" value="1"/>
</dbReference>
<dbReference type="AlphaFoldDB" id="F4KRV5"/>
<dbReference type="GO" id="GO:0120147">
    <property type="term" value="F:formylglycine-generating oxidase activity"/>
    <property type="evidence" value="ECO:0007669"/>
    <property type="project" value="TreeGrafter"/>
</dbReference>
<protein>
    <recommendedName>
        <fullName evidence="1">Sulfatase-modifying factor enzyme-like domain-containing protein</fullName>
    </recommendedName>
</protein>
<dbReference type="PANTHER" id="PTHR23150:SF19">
    <property type="entry name" value="FORMYLGLYCINE-GENERATING ENZYME"/>
    <property type="match status" value="1"/>
</dbReference>
<dbReference type="EMBL" id="CP002691">
    <property type="protein sequence ID" value="AEE50059.1"/>
    <property type="molecule type" value="Genomic_DNA"/>
</dbReference>
<accession>F4KRV5</accession>
<dbReference type="InterPro" id="IPR016187">
    <property type="entry name" value="CTDL_fold"/>
</dbReference>
<dbReference type="Proteomes" id="UP000008461">
    <property type="component" value="Chromosome"/>
</dbReference>
<dbReference type="eggNOG" id="COG1262">
    <property type="taxonomic scope" value="Bacteria"/>
</dbReference>
<dbReference type="SUPFAM" id="SSF56436">
    <property type="entry name" value="C-type lectin-like"/>
    <property type="match status" value="1"/>
</dbReference>
<sequence length="476" mass="53023">MKRIYILMSLLLGVLSYISASNLRISAVKIETEAATTFIQFTLAWENAWHNAKNHDAAWVFVKFKPQDPNYNARHCLLNLQGHQVREKMPATLLDPTISMSTDKIGIFVYPSKPYRGNVQWTLRLALDRNSIGLSERTPGEWKVSAMEMVYVPAGGYYLGDPDTTARQAAAFFSKTNPEANSLYEVKAEDQVIPIGEALGQLNYRPSESIYQGDRQGPIPAEFPKGVQAFYIQKYEITQGAYVTFLNDLGTQASFFRANFAGKGYAQSRGSISTEGDQYVAKSTQRPLNFVSWDDGCAFADWAGLRPMTELEFEKACRGPVIPLAHVFPWGTDNKKELARFVDLDDELKLKPGLSEAQLSDDKRAIFGASYWWVMDLAGSLWERVVSAGHPNGRAYRGSHGDGRLSGYGYATNADWPKGDDERGGGYGYRGGGYYEHGKPEGDFNPHSPVSWRNYAAWAGGPRSIAYGFRCVRTAP</sequence>
<dbReference type="InterPro" id="IPR051043">
    <property type="entry name" value="Sulfatase_Mod_Factor_Kinase"/>
</dbReference>
<dbReference type="Gene3D" id="3.90.1580.10">
    <property type="entry name" value="paralog of FGE (formylglycine-generating enzyme)"/>
    <property type="match status" value="1"/>
</dbReference>
<proteinExistence type="predicted"/>
<dbReference type="HOGENOM" id="CLU_573381_0_0_10"/>
<dbReference type="InterPro" id="IPR005532">
    <property type="entry name" value="SUMF_dom"/>
</dbReference>
<name>F4KRV5_HALH1</name>
<feature type="domain" description="Sulfatase-modifying factor enzyme-like" evidence="1">
    <location>
        <begin position="226"/>
        <end position="473"/>
    </location>
</feature>